<feature type="compositionally biased region" description="Low complexity" evidence="8">
    <location>
        <begin position="320"/>
        <end position="350"/>
    </location>
</feature>
<feature type="region of interest" description="Disordered" evidence="8">
    <location>
        <begin position="1247"/>
        <end position="1297"/>
    </location>
</feature>
<sequence length="1803" mass="196300">MTASAASGEACEGGASGRDIGNITNSVSENSGSPQTATTPNIRVPILRLGKSVGRQPTDTARKFTSPRTHTSASGAAYCSSPGRLYYFTTASAKKRKLTPVAALDEDTNRSQTPSSILNGDSALASPRNSPHPPSSISRTSASPPRFISPRLQSRTPDASSTVESSSRETGCAPPGSPSSAYAGLTLDSSFGDTAERERKGSMTQATSRRRGSDSSDDLQVQNPNDIAVLRAAPRSTSPAKRTASEMEDGHDTQSREHMDVDPPSTPYAAPEPVNNGAETRVTPPSSGSKLVQRHQRSTSVDMLGNEQRSGEANGRYTAASETSSTSNQGSSTASTSATSYEPSPPASSTFPITDGTTVMTQVPSIDEQISLVQPLLTESLQEGQRGFIVSARWLARVMARSTEGQRSNEYSKEASEGEIGPIDSSDLVDGRRTDIPASVRRYFKVADLTAKARFDERLTDEKGNPFIPLRPGLRMNEDFEVFPEKAWAWMLQWYSVAEGSPTIVRYVHDTSPEDAAVQNLQYELYPPIFTIQKLRNDTFGFSQQLLRDAQRNAPRIVGSRSQLFQDFLGQAKAVAGIDRKTKVQLWRVIVPISTGSSEEQTNGQSGMLTPATSRSGSRSPPPVAAPPPKLLIDVATFTAMAEGTQREMVDAKDETMNEKYNGHLKLDTVGLAQDQVLILEEQIRNVPGDEFVSDAARKAASKNGISLKPGTTDQVITASGRSTPAPSGPITRGRARKDGRTRGTVGLINLGNTCYMNSALQCIRSVEELTMYFLEEQYKKDLNPSNPLGYGGGMAKAYAGLLASIYSDANISSFSPKAFKGALGKAQPMFSGYGQQDSQEFLSFLVDALHEDLNRIQKKPYVENPESDDKTVNDPEAIRALGEKFREIHHARNDSVATDLFSGFYKNTMVCPECDKVSITFDPFSLLTLQLPIEQTWQHTVFFSPLHQPPMQIDIDIDKNATIRSLKEYVAKRVPGLKWNRLMVAEIYSHKFYKIFKDNKTLAELNIQPRDDVVVYELDHVPSNFPPPKKKQAKVRSMLSFGNSNSSDEEIPDNNSPLADQMAVPIFHRIPQPTAYSSSTAMKLWPAFIMITREEAQSYDEILRKVLGKVATMTTKDILTEDNSRYGTLASRDSSDAILTTDDDASSNLDPAVQARSVEGEDSVVDVSMTEPPEPMERSTEATDSSGEAEVSGSKPTHPVLEPGSFIPPGLRYLFDIKYAKKGNELIQTGWSAIDGNKDYPLIQSRVPYNERRRSSTGSGSYKSSASDEMTDPRDIPTHSADPNDSGNESDNSLPPINQIIQRPLQQTRQKANRVGGRRITTYSRKHKRPTAAPVVGLRGGLGRQPSAEPDGDSALIRLGEAIILDWNPEAYESLFEGVNNDDMRGQETWAQMTTLPDPELAEKKAKRAARRKHGITLEDCFAETAKGEILSEENAWYCNRCKELRRASKTLEIWTLPDILVIHLKRFSANRGFRDKIDVLVDFPTEGLDLSDRVGLKEGKETIYDLFAVDNHYGGLGGGHYTAFAQNFYDKQWYEYNDSQVSQRTASSSVTPAAYLLFYRRRSPHPLGPPYLQHLVAKSHHASEAPSEASSRQNSPKGLRLDGPASSPKSSSALPAGARAEAAAQAAAGALRSAGSGTGVGLMGMEGEEVVVGSIERPPGYAEAEDEGVGLGEVDELDGLEDDTIEDEEPPAYTPGLGGLVGHASARDWIRPEWSFAAARGSDGEAFEDDAASDTAANGSNVGDALSDRMMEDFGDDGFGARPVNVSPAPSDEMPDLVGEMGDPPVAEVRLEEEWKEGKDE</sequence>
<feature type="compositionally biased region" description="Basic and acidic residues" evidence="8">
    <location>
        <begin position="243"/>
        <end position="261"/>
    </location>
</feature>
<feature type="region of interest" description="Disordered" evidence="8">
    <location>
        <begin position="705"/>
        <end position="739"/>
    </location>
</feature>
<feature type="compositionally biased region" description="Low complexity" evidence="8">
    <location>
        <begin position="610"/>
        <end position="619"/>
    </location>
</feature>
<feature type="region of interest" description="Disordered" evidence="8">
    <location>
        <begin position="403"/>
        <end position="431"/>
    </location>
</feature>
<keyword evidence="6" id="KW-0378">Hydrolase</keyword>
<dbReference type="SUPFAM" id="SSF54001">
    <property type="entry name" value="Cysteine proteinases"/>
    <property type="match status" value="1"/>
</dbReference>
<feature type="compositionally biased region" description="Pro residues" evidence="8">
    <location>
        <begin position="620"/>
        <end position="629"/>
    </location>
</feature>
<keyword evidence="12" id="KW-1185">Reference proteome</keyword>
<evidence type="ECO:0000256" key="3">
    <source>
        <dbReference type="ARBA" id="ARBA00012759"/>
    </source>
</evidence>
<dbReference type="PROSITE" id="PS00972">
    <property type="entry name" value="USP_1"/>
    <property type="match status" value="1"/>
</dbReference>
<comment type="caution">
    <text evidence="11">The sequence shown here is derived from an EMBL/GenBank/DDBJ whole genome shotgun (WGS) entry which is preliminary data.</text>
</comment>
<evidence type="ECO:0000313" key="11">
    <source>
        <dbReference type="EMBL" id="KAJ9666991.1"/>
    </source>
</evidence>
<feature type="region of interest" description="Disordered" evidence="8">
    <location>
        <begin position="1326"/>
        <end position="1350"/>
    </location>
</feature>
<comment type="catalytic activity">
    <reaction evidence="1">
        <text>Thiol-dependent hydrolysis of ester, thioester, amide, peptide and isopeptide bonds formed by the C-terminal Gly of ubiquitin (a 76-residue protein attached to proteins as an intracellular targeting signal).</text>
        <dbReference type="EC" id="3.4.19.12"/>
    </reaction>
</comment>
<feature type="domain" description="USP" evidence="9">
    <location>
        <begin position="746"/>
        <end position="1564"/>
    </location>
</feature>
<keyword evidence="5" id="KW-0833">Ubl conjugation pathway</keyword>
<dbReference type="InterPro" id="IPR018200">
    <property type="entry name" value="USP_CS"/>
</dbReference>
<feature type="compositionally biased region" description="Polar residues" evidence="8">
    <location>
        <begin position="710"/>
        <end position="726"/>
    </location>
</feature>
<keyword evidence="4" id="KW-0645">Protease</keyword>
<feature type="region of interest" description="Disordered" evidence="8">
    <location>
        <begin position="597"/>
        <end position="629"/>
    </location>
</feature>
<dbReference type="InterPro" id="IPR001394">
    <property type="entry name" value="Peptidase_C19_UCH"/>
</dbReference>
<feature type="region of interest" description="Disordered" evidence="8">
    <location>
        <begin position="1"/>
        <end position="76"/>
    </location>
</feature>
<dbReference type="PROSITE" id="PS00973">
    <property type="entry name" value="USP_2"/>
    <property type="match status" value="1"/>
</dbReference>
<evidence type="ECO:0000256" key="2">
    <source>
        <dbReference type="ARBA" id="ARBA00009085"/>
    </source>
</evidence>
<dbReference type="Pfam" id="PF00443">
    <property type="entry name" value="UCH"/>
    <property type="match status" value="1"/>
</dbReference>
<evidence type="ECO:0000256" key="1">
    <source>
        <dbReference type="ARBA" id="ARBA00000707"/>
    </source>
</evidence>
<organism evidence="11 12">
    <name type="scientific">Coniosporium apollinis</name>
    <dbReference type="NCBI Taxonomy" id="61459"/>
    <lineage>
        <taxon>Eukaryota</taxon>
        <taxon>Fungi</taxon>
        <taxon>Dikarya</taxon>
        <taxon>Ascomycota</taxon>
        <taxon>Pezizomycotina</taxon>
        <taxon>Dothideomycetes</taxon>
        <taxon>Dothideomycetes incertae sedis</taxon>
        <taxon>Coniosporium</taxon>
    </lineage>
</organism>
<evidence type="ECO:0000256" key="6">
    <source>
        <dbReference type="ARBA" id="ARBA00022801"/>
    </source>
</evidence>
<keyword evidence="7" id="KW-0788">Thiol protease</keyword>
<feature type="compositionally biased region" description="Polar residues" evidence="8">
    <location>
        <begin position="110"/>
        <end position="119"/>
    </location>
</feature>
<dbReference type="InterPro" id="IPR006615">
    <property type="entry name" value="Pept_C19_DUSP"/>
</dbReference>
<dbReference type="InterPro" id="IPR035927">
    <property type="entry name" value="DUSP-like_sf"/>
</dbReference>
<reference evidence="11" key="1">
    <citation type="submission" date="2022-10" db="EMBL/GenBank/DDBJ databases">
        <title>Culturing micro-colonial fungi from biological soil crusts in the Mojave desert and describing Neophaeococcomyces mojavensis, and introducing the new genera and species Taxawa tesnikishii.</title>
        <authorList>
            <person name="Kurbessoian T."/>
            <person name="Stajich J.E."/>
        </authorList>
    </citation>
    <scope>NUCLEOTIDE SEQUENCE</scope>
    <source>
        <strain evidence="11">TK_1</strain>
    </source>
</reference>
<feature type="region of interest" description="Disordered" evidence="8">
    <location>
        <begin position="1580"/>
        <end position="1620"/>
    </location>
</feature>
<evidence type="ECO:0000256" key="4">
    <source>
        <dbReference type="ARBA" id="ARBA00022670"/>
    </source>
</evidence>
<feature type="compositionally biased region" description="Low complexity" evidence="8">
    <location>
        <begin position="1"/>
        <end position="13"/>
    </location>
</feature>
<dbReference type="PROSITE" id="PS50235">
    <property type="entry name" value="USP_3"/>
    <property type="match status" value="1"/>
</dbReference>
<dbReference type="Gene3D" id="3.30.2230.10">
    <property type="entry name" value="DUSP-like"/>
    <property type="match status" value="1"/>
</dbReference>
<dbReference type="PANTHER" id="PTHR21646:SF24">
    <property type="entry name" value="UBIQUITIN CARBOXYL-TERMINAL HYDROLASE"/>
    <property type="match status" value="1"/>
</dbReference>
<feature type="region of interest" description="Disordered" evidence="8">
    <location>
        <begin position="1729"/>
        <end position="1785"/>
    </location>
</feature>
<feature type="compositionally biased region" description="Polar residues" evidence="8">
    <location>
        <begin position="151"/>
        <end position="169"/>
    </location>
</feature>
<feature type="compositionally biased region" description="Polar residues" evidence="8">
    <location>
        <begin position="597"/>
        <end position="608"/>
    </location>
</feature>
<feature type="region of interest" description="Disordered" evidence="8">
    <location>
        <begin position="1139"/>
        <end position="1207"/>
    </location>
</feature>
<dbReference type="PROSITE" id="PS51283">
    <property type="entry name" value="DUSP"/>
    <property type="match status" value="1"/>
</dbReference>
<feature type="compositionally biased region" description="Polar residues" evidence="8">
    <location>
        <begin position="1282"/>
        <end position="1297"/>
    </location>
</feature>
<dbReference type="Gene3D" id="3.90.70.10">
    <property type="entry name" value="Cysteine proteinases"/>
    <property type="match status" value="2"/>
</dbReference>
<dbReference type="EMBL" id="JAPDRL010000015">
    <property type="protein sequence ID" value="KAJ9666991.1"/>
    <property type="molecule type" value="Genomic_DNA"/>
</dbReference>
<dbReference type="CDD" id="cd02674">
    <property type="entry name" value="Peptidase_C19R"/>
    <property type="match status" value="1"/>
</dbReference>
<comment type="similarity">
    <text evidence="2">Belongs to the peptidase C19 family.</text>
</comment>
<dbReference type="SUPFAM" id="SSF143791">
    <property type="entry name" value="DUSP-like"/>
    <property type="match status" value="1"/>
</dbReference>
<evidence type="ECO:0000259" key="9">
    <source>
        <dbReference type="PROSITE" id="PS50235"/>
    </source>
</evidence>
<dbReference type="PANTHER" id="PTHR21646">
    <property type="entry name" value="UBIQUITIN CARBOXYL-TERMINAL HYDROLASE"/>
    <property type="match status" value="1"/>
</dbReference>
<dbReference type="EC" id="3.4.19.12" evidence="3"/>
<evidence type="ECO:0000256" key="8">
    <source>
        <dbReference type="SAM" id="MobiDB-lite"/>
    </source>
</evidence>
<feature type="domain" description="DUSP" evidence="10">
    <location>
        <begin position="364"/>
        <end position="509"/>
    </location>
</feature>
<dbReference type="InterPro" id="IPR050185">
    <property type="entry name" value="Ub_carboxyl-term_hydrolase"/>
</dbReference>
<protein>
    <recommendedName>
        <fullName evidence="3">ubiquitinyl hydrolase 1</fullName>
        <ecNumber evidence="3">3.4.19.12</ecNumber>
    </recommendedName>
</protein>
<accession>A0ABQ9NX76</accession>
<feature type="region of interest" description="Disordered" evidence="8">
    <location>
        <begin position="103"/>
        <end position="355"/>
    </location>
</feature>
<evidence type="ECO:0000313" key="12">
    <source>
        <dbReference type="Proteomes" id="UP001172684"/>
    </source>
</evidence>
<dbReference type="Pfam" id="PF06337">
    <property type="entry name" value="DUSP"/>
    <property type="match status" value="1"/>
</dbReference>
<feature type="compositionally biased region" description="Low complexity" evidence="8">
    <location>
        <begin position="1257"/>
        <end position="1268"/>
    </location>
</feature>
<evidence type="ECO:0000256" key="7">
    <source>
        <dbReference type="ARBA" id="ARBA00022807"/>
    </source>
</evidence>
<name>A0ABQ9NX76_9PEZI</name>
<dbReference type="InterPro" id="IPR038765">
    <property type="entry name" value="Papain-like_cys_pep_sf"/>
</dbReference>
<gene>
    <name evidence="11" type="ORF">H2201_002824</name>
</gene>
<evidence type="ECO:0000259" key="10">
    <source>
        <dbReference type="PROSITE" id="PS51283"/>
    </source>
</evidence>
<dbReference type="InterPro" id="IPR028889">
    <property type="entry name" value="USP"/>
</dbReference>
<proteinExistence type="inferred from homology"/>
<dbReference type="Proteomes" id="UP001172684">
    <property type="component" value="Unassembled WGS sequence"/>
</dbReference>
<feature type="compositionally biased region" description="Polar residues" evidence="8">
    <location>
        <begin position="22"/>
        <end position="41"/>
    </location>
</feature>
<feature type="compositionally biased region" description="Low complexity" evidence="8">
    <location>
        <begin position="1606"/>
        <end position="1620"/>
    </location>
</feature>
<evidence type="ECO:0000256" key="5">
    <source>
        <dbReference type="ARBA" id="ARBA00022786"/>
    </source>
</evidence>